<dbReference type="OrthoDB" id="426371at2759"/>
<dbReference type="EMBL" id="LRBS01000008">
    <property type="protein sequence ID" value="OII78098.1"/>
    <property type="molecule type" value="Genomic_DNA"/>
</dbReference>
<proteinExistence type="predicted"/>
<keyword evidence="1" id="KW-0862">Zinc</keyword>
<evidence type="ECO:0000259" key="2">
    <source>
        <dbReference type="PROSITE" id="PS50966"/>
    </source>
</evidence>
<dbReference type="PROSITE" id="PS50966">
    <property type="entry name" value="ZF_SWIM"/>
    <property type="match status" value="1"/>
</dbReference>
<evidence type="ECO:0000256" key="1">
    <source>
        <dbReference type="PROSITE-ProRule" id="PRU00325"/>
    </source>
</evidence>
<feature type="domain" description="SWIM-type" evidence="2">
    <location>
        <begin position="25"/>
        <end position="65"/>
    </location>
</feature>
<protein>
    <recommendedName>
        <fullName evidence="2">SWIM-type domain-containing protein</fullName>
    </recommendedName>
</protein>
<dbReference type="SUPFAM" id="SSF55874">
    <property type="entry name" value="ATPase domain of HSP90 chaperone/DNA topoisomerase II/histidine kinase"/>
    <property type="match status" value="1"/>
</dbReference>
<reference evidence="3 4" key="1">
    <citation type="submission" date="2016-10" db="EMBL/GenBank/DDBJ databases">
        <title>Reductive evolution of mitochondrial metabolism and differential evolution of invasion-related proteins in Cryptosporidium.</title>
        <authorList>
            <person name="Liu S."/>
            <person name="Roellig D.M."/>
            <person name="Guo Y."/>
            <person name="Li N."/>
            <person name="Frace M.A."/>
            <person name="Tang K."/>
            <person name="Zhang L."/>
            <person name="Feng Y."/>
            <person name="Xiao L."/>
        </authorList>
    </citation>
    <scope>NUCLEOTIDE SEQUENCE [LARGE SCALE GENOMIC DNA]</scope>
    <source>
        <strain evidence="3">30847</strain>
    </source>
</reference>
<dbReference type="InterPro" id="IPR036890">
    <property type="entry name" value="HATPase_C_sf"/>
</dbReference>
<dbReference type="PANTHER" id="PTHR32387">
    <property type="entry name" value="WU:FJ29H11"/>
    <property type="match status" value="1"/>
</dbReference>
<evidence type="ECO:0000313" key="4">
    <source>
        <dbReference type="Proteomes" id="UP000186804"/>
    </source>
</evidence>
<evidence type="ECO:0000313" key="3">
    <source>
        <dbReference type="EMBL" id="OII78098.1"/>
    </source>
</evidence>
<name>A0A1J4MV07_9CRYT</name>
<accession>A0A1J4MV07</accession>
<dbReference type="PANTHER" id="PTHR32387:SF0">
    <property type="entry name" value="PROTEIN NO VEIN"/>
    <property type="match status" value="1"/>
</dbReference>
<keyword evidence="1" id="KW-0863">Zinc-finger</keyword>
<keyword evidence="1" id="KW-0479">Metal-binding</keyword>
<dbReference type="InterPro" id="IPR007527">
    <property type="entry name" value="Znf_SWIM"/>
</dbReference>
<dbReference type="Gene3D" id="3.30.565.10">
    <property type="entry name" value="Histidine kinase-like ATPase, C-terminal domain"/>
    <property type="match status" value="1"/>
</dbReference>
<keyword evidence="4" id="KW-1185">Reference proteome</keyword>
<dbReference type="InterPro" id="IPR058210">
    <property type="entry name" value="SACS/Nov_dom"/>
</dbReference>
<dbReference type="InterPro" id="IPR052957">
    <property type="entry name" value="Auxin_embryo_med"/>
</dbReference>
<organism evidence="3 4">
    <name type="scientific">Cryptosporidium andersoni</name>
    <dbReference type="NCBI Taxonomy" id="117008"/>
    <lineage>
        <taxon>Eukaryota</taxon>
        <taxon>Sar</taxon>
        <taxon>Alveolata</taxon>
        <taxon>Apicomplexa</taxon>
        <taxon>Conoidasida</taxon>
        <taxon>Coccidia</taxon>
        <taxon>Eucoccidiorida</taxon>
        <taxon>Eimeriorina</taxon>
        <taxon>Cryptosporidiidae</taxon>
        <taxon>Cryptosporidium</taxon>
    </lineage>
</organism>
<dbReference type="GeneID" id="92367814"/>
<dbReference type="Pfam" id="PF25794">
    <property type="entry name" value="SACS"/>
    <property type="match status" value="1"/>
</dbReference>
<dbReference type="InterPro" id="IPR024975">
    <property type="entry name" value="NOV_C"/>
</dbReference>
<dbReference type="Proteomes" id="UP000186804">
    <property type="component" value="Unassembled WGS sequence"/>
</dbReference>
<sequence>MNTKAEDISSDPSGIFECSYDPHVYNVTSYSTDFRIVDMCTFECSCPRRGKSFCSHIRAICKKYKEKYPREVSNIFGILNDINMKNKRATCIDKPNNHLNLLIRGLNSVFYFRNILDISEIHNIEAKQRYSRVIYATLRVLSGISWRIYQSKDQKGDLPLIVHTASIVRNNISVKVLMDTLDKKLEESLLGDDTSEVNTLKQLEIAVTSDVGLICDFSIVDIVESFLRENCYSNLSKQKLLRGIYNYLYNWHDVYEFNSDRNKESAKSDILKTKLGQKVLSIVQSCVKSSSTQVNCQNIINNMLIEQLGLNLSSIGIKNYQDILQDPSFNTKPGKNFNSVIFNATNLVSNLYFVRYINTCCDNNKSNYDMEGVIGEKEILRSIQQCPPMTDLNNYLFWFASSRYTTHGSLEDFIRKHENSEYIRDFFFLCYSASHIKKSGNSIHNPIMGVGNLRIIKLVKPTADKDGIHTKFSYENQILNSINSLDGIMVVNYLLAACIWENGVKNFIDRYPIDEFIRRTKLVVEDGSKTRSSFIEMLQIIIATTPPAFNNLIWEYIIIPIISLWEDQTIESTIHSLIVFFIECRNDFALNNIVDTIFNILPNLNFNKSLELLNLQKKSGDWNTQYTMKDYEFSVKGEKDSINSECDYLLEKCSTESEVSESRHNIIESNLKIDENGIEHKTPEEIVSLIQLNRFGIGIDSRKDPQLENILLQYSKLIKRTGEKLSENLYCDRNHFQLELIQNADDNFYEKLKYHQTSVPSLKFITGSGGILVLNNEDGFTPLDIMSLSDLANSSKIDCGRIQRIGKFGLGFKSVFTITDTPYIFSNGFKIRFDAQSPYGAYIYPEWVSYEITELIPKDLLDISGYEANKSAWNTAIWLPFKAGKLSRIHLKPEFLLFTNKLVYLEHTRKNATISIKKCIEVLDANSYLTTIFIQEYIHSKDTERTVKKRKLLPGGRYWKRQFLLVDYDISSICKQNHWLDRKIYKNRQKKIVIGVELKADESTDTGVCLSKQYYDVFAFLPIRSYGFHFIIHADFELTSSREGIATNNEWNCLLRDCIPNALIHAIQSWRRLGNLSMLHKSFLSVIPLSSDYVDNFFAPIITKFHHMLKSVPCIYTQSGIFECTRNVLCSFNTYSGLSVDTISKIFPNLDELCFVLDKHCKKKIICSDVEKYVEHTVFDDLGIDSINLVIIITLIDGMIRDLSYFNRPFEWYIQVFTLLGKLIASSTYSESYLQTLKNLPLFLTDKDEYVSSYNNKLGRNQLFLPSSELFTSIDAACIHFISKKLLKNSDTVNNESEYYVDIKNLNSFYNDMDIYDIKEEQYIEFILEKVTHLDSKIDAKTIVRLSSILNSFWIKKPIDENVIIFGVSSNEKILPLTSENFYIHEKLGNITNFAYILDFLEEETFIKHEFKYLRDTSRSKLSLDYLEFGDIEYWRYFFSLFGITELPFIIKKLNLNLDNLDENQLVGHIKDIIRGEIDDSILKKHINDLIILRDKGFNTVIDFYIEGLEDICELLRSCRIVNNKEKADLILVKFTEDLCKVVCSNWSYLSKFWHLGQANLDCSIPNSYSLLAHQLQNASLFSYVKYITGTSYSIIGISRPKQLTYCSNMEYLQIISPFVGLIHLEKNAYPTEILEFAFGVNTRINSSKYIFSILESICCNENSTNLVTYKIKDISYFSLVALFDFFIYCMKFNNDLDVDISDIFKKVCMIPVKLSNGSITWKKSSEVYWEDRDKLISWSQPLGELFLHDEIERRCRTTDFFSFFVTELGISLSPTDKQLLAELNNFQHSDKNDLDSEQLLSLIKIIVYLSNSMKFGSILEFPSSVLLPVVSNGSYDLFDYRKKSSQLLFPSLSNLCILFSENFPGITEEMKMLWSPFCIYINDNLVKYNWEEIIAIDNLQKQWYSLCLPITTAVYGHISSVQVDRDESHFKLSSFEKESKFYKELIANILGPLYEDSLDCISRFDYKDWHARVSKCEILILEEDILVEFNFSINKVWLASYYDNKANIIYIKHMKSLNTGDYKYVVASLLSFVSSFLSETSSCNLGVFKISHILINLVIKEVLKSSSFQISWNDIIVKLSKKTETSIRGYRFNFRYFLFNKDYSDNESSSEDFTFKHFESKDVVSELNNSTVNSVKLDRFLNSGPNPTAIGIGKFGEKAGFDYLSEIYKQDILNGKVTITWENECMERGLPYDITINIISPLSREIVSTTYIEVKSSSSKDRKFFHITCKEWSYAQLHQDNYWILRVFGVRPSSNNTTNSKYKFTLIKNPYRYWVNGQFQVLLVT</sequence>
<dbReference type="Pfam" id="PF13020">
    <property type="entry name" value="NOV_C"/>
    <property type="match status" value="1"/>
</dbReference>
<comment type="caution">
    <text evidence="3">The sequence shown here is derived from an EMBL/GenBank/DDBJ whole genome shotgun (WGS) entry which is preliminary data.</text>
</comment>
<dbReference type="NCBIfam" id="NF047352">
    <property type="entry name" value="P_loop_sacsin"/>
    <property type="match status" value="1"/>
</dbReference>
<dbReference type="VEuPathDB" id="CryptoDB:cand_036300"/>
<dbReference type="GO" id="GO:0008270">
    <property type="term" value="F:zinc ion binding"/>
    <property type="evidence" value="ECO:0007669"/>
    <property type="project" value="UniProtKB-KW"/>
</dbReference>
<gene>
    <name evidence="3" type="ORF">cand_036300</name>
</gene>
<dbReference type="RefSeq" id="XP_067069944.1">
    <property type="nucleotide sequence ID" value="XM_067213856.1"/>
</dbReference>